<feature type="signal peptide" evidence="1">
    <location>
        <begin position="1"/>
        <end position="25"/>
    </location>
</feature>
<protein>
    <submittedName>
        <fullName evidence="2">Acetyltransferase</fullName>
    </submittedName>
</protein>
<evidence type="ECO:0000256" key="1">
    <source>
        <dbReference type="SAM" id="SignalP"/>
    </source>
</evidence>
<dbReference type="EMBL" id="JABBJJ010000355">
    <property type="protein sequence ID" value="NMO21821.1"/>
    <property type="molecule type" value="Genomic_DNA"/>
</dbReference>
<dbReference type="RefSeq" id="WP_169350994.1">
    <property type="nucleotide sequence ID" value="NZ_JABBJJ010000355.1"/>
</dbReference>
<name>A0A848LW10_9BACT</name>
<gene>
    <name evidence="2" type="ORF">HG543_44270</name>
</gene>
<keyword evidence="2" id="KW-0808">Transferase</keyword>
<keyword evidence="3" id="KW-1185">Reference proteome</keyword>
<evidence type="ECO:0000313" key="2">
    <source>
        <dbReference type="EMBL" id="NMO21821.1"/>
    </source>
</evidence>
<dbReference type="SUPFAM" id="SSF53474">
    <property type="entry name" value="alpha/beta-Hydrolases"/>
    <property type="match status" value="1"/>
</dbReference>
<accession>A0A848LW10</accession>
<organism evidence="2 3">
    <name type="scientific">Pyxidicoccus fallax</name>
    <dbReference type="NCBI Taxonomy" id="394095"/>
    <lineage>
        <taxon>Bacteria</taxon>
        <taxon>Pseudomonadati</taxon>
        <taxon>Myxococcota</taxon>
        <taxon>Myxococcia</taxon>
        <taxon>Myxococcales</taxon>
        <taxon>Cystobacterineae</taxon>
        <taxon>Myxococcaceae</taxon>
        <taxon>Pyxidicoccus</taxon>
    </lineage>
</organism>
<dbReference type="GO" id="GO:0016740">
    <property type="term" value="F:transferase activity"/>
    <property type="evidence" value="ECO:0007669"/>
    <property type="project" value="UniProtKB-KW"/>
</dbReference>
<evidence type="ECO:0000313" key="3">
    <source>
        <dbReference type="Proteomes" id="UP000518300"/>
    </source>
</evidence>
<dbReference type="Proteomes" id="UP000518300">
    <property type="component" value="Unassembled WGS sequence"/>
</dbReference>
<keyword evidence="1" id="KW-0732">Signal</keyword>
<sequence length="371" mass="39121">MKKLHAVFMAVVCVGVLGFVPEARAGAARTTYPVVFAHGMAGFDDILGYDYWGDDYGMFVGDACDALFETDCNEDIDAGQKSFVAQVAPFQSSEVRGLDLANDIEGFMATSGASKVNLIGHSQGGIDARKAARVLRERRGVTSVAVLVSVSSPHRGSPVAKYILDLKPGVTSVVAALAKYYGDIVYAPGNDAYAGAKQLVYNDYSAGDGVITGMKAFNEKYPVSTSYAGRYVSLITAQNGVNVNPALYLLSEFLFDIDGDGACADDGDNDGAGGCGDGVRNEADDDGLVGINSQQMGHRLRYSESTFGFDSVTNDTSIAAVTSLNAPASAAMTSMSSVISQDHLDVVGVGPDTFDEPEFYAAIFQYIATYD</sequence>
<dbReference type="AlphaFoldDB" id="A0A848LW10"/>
<feature type="chain" id="PRO_5032566027" evidence="1">
    <location>
        <begin position="26"/>
        <end position="371"/>
    </location>
</feature>
<proteinExistence type="predicted"/>
<dbReference type="InterPro" id="IPR029058">
    <property type="entry name" value="AB_hydrolase_fold"/>
</dbReference>
<comment type="caution">
    <text evidence="2">The sequence shown here is derived from an EMBL/GenBank/DDBJ whole genome shotgun (WGS) entry which is preliminary data.</text>
</comment>
<reference evidence="2 3" key="1">
    <citation type="submission" date="2020-04" db="EMBL/GenBank/DDBJ databases">
        <title>Draft genome of Pyxidicoccus fallax type strain.</title>
        <authorList>
            <person name="Whitworth D.E."/>
        </authorList>
    </citation>
    <scope>NUCLEOTIDE SEQUENCE [LARGE SCALE GENOMIC DNA]</scope>
    <source>
        <strain evidence="2 3">DSM 14698</strain>
    </source>
</reference>
<dbReference type="Gene3D" id="3.40.50.1820">
    <property type="entry name" value="alpha/beta hydrolase"/>
    <property type="match status" value="1"/>
</dbReference>